<feature type="signal peptide" evidence="1">
    <location>
        <begin position="1"/>
        <end position="21"/>
    </location>
</feature>
<proteinExistence type="predicted"/>
<sequence length="179" mass="19558">MFRTLILGLMVVVVSATSVNAQSLRINVYSQRDAKWKNDRMGSSSLKVGDYGCLMTCLAAALRTTPGDLNGFLNRSGGYDSNGLLKHDVAASFDGSGGLKYIGRSRLPSNWSAVGRGIGRGAVYVVASRRPLGSSTHWVLVYKTTRGQAYYMDPWDGTVRRVGDGWVSFNSDARLYSFR</sequence>
<evidence type="ECO:0000256" key="1">
    <source>
        <dbReference type="SAM" id="SignalP"/>
    </source>
</evidence>
<evidence type="ECO:0008006" key="4">
    <source>
        <dbReference type="Google" id="ProtNLM"/>
    </source>
</evidence>
<protein>
    <recommendedName>
        <fullName evidence="4">Peptidase C39-like domain-containing protein</fullName>
    </recommendedName>
</protein>
<feature type="chain" id="PRO_5047214617" description="Peptidase C39-like domain-containing protein" evidence="1">
    <location>
        <begin position="22"/>
        <end position="179"/>
    </location>
</feature>
<dbReference type="RefSeq" id="WP_250932480.1">
    <property type="nucleotide sequence ID" value="NZ_JAMQBK010000090.1"/>
</dbReference>
<evidence type="ECO:0000313" key="3">
    <source>
        <dbReference type="Proteomes" id="UP001202961"/>
    </source>
</evidence>
<organism evidence="2 3">
    <name type="scientific">Aporhodopirellula aestuarii</name>
    <dbReference type="NCBI Taxonomy" id="2950107"/>
    <lineage>
        <taxon>Bacteria</taxon>
        <taxon>Pseudomonadati</taxon>
        <taxon>Planctomycetota</taxon>
        <taxon>Planctomycetia</taxon>
        <taxon>Pirellulales</taxon>
        <taxon>Pirellulaceae</taxon>
        <taxon>Aporhodopirellula</taxon>
    </lineage>
</organism>
<dbReference type="EMBL" id="JAMQBK010000090">
    <property type="protein sequence ID" value="MCM2374575.1"/>
    <property type="molecule type" value="Genomic_DNA"/>
</dbReference>
<reference evidence="2 3" key="1">
    <citation type="journal article" date="2022" name="Syst. Appl. Microbiol.">
        <title>Rhodopirellula aestuarii sp. nov., a novel member of the genus Rhodopirellula isolated from brackish sediments collected in the Tagus River estuary, Portugal.</title>
        <authorList>
            <person name="Vitorino I.R."/>
            <person name="Klimek D."/>
            <person name="Calusinska M."/>
            <person name="Lobo-da-Cunha A."/>
            <person name="Vasconcelos V."/>
            <person name="Lage O.M."/>
        </authorList>
    </citation>
    <scope>NUCLEOTIDE SEQUENCE [LARGE SCALE GENOMIC DNA]</scope>
    <source>
        <strain evidence="2 3">ICT_H3.1</strain>
    </source>
</reference>
<dbReference type="Proteomes" id="UP001202961">
    <property type="component" value="Unassembled WGS sequence"/>
</dbReference>
<keyword evidence="3" id="KW-1185">Reference proteome</keyword>
<name>A0ABT0UDN3_9BACT</name>
<evidence type="ECO:0000313" key="2">
    <source>
        <dbReference type="EMBL" id="MCM2374575.1"/>
    </source>
</evidence>
<keyword evidence="1" id="KW-0732">Signal</keyword>
<accession>A0ABT0UDN3</accession>
<comment type="caution">
    <text evidence="2">The sequence shown here is derived from an EMBL/GenBank/DDBJ whole genome shotgun (WGS) entry which is preliminary data.</text>
</comment>
<gene>
    <name evidence="2" type="ORF">NB063_28475</name>
</gene>